<organism evidence="6 7">
    <name type="scientific">Vigna mungo</name>
    <name type="common">Black gram</name>
    <name type="synonym">Phaseolus mungo</name>
    <dbReference type="NCBI Taxonomy" id="3915"/>
    <lineage>
        <taxon>Eukaryota</taxon>
        <taxon>Viridiplantae</taxon>
        <taxon>Streptophyta</taxon>
        <taxon>Embryophyta</taxon>
        <taxon>Tracheophyta</taxon>
        <taxon>Spermatophyta</taxon>
        <taxon>Magnoliopsida</taxon>
        <taxon>eudicotyledons</taxon>
        <taxon>Gunneridae</taxon>
        <taxon>Pentapetalae</taxon>
        <taxon>rosids</taxon>
        <taxon>fabids</taxon>
        <taxon>Fabales</taxon>
        <taxon>Fabaceae</taxon>
        <taxon>Papilionoideae</taxon>
        <taxon>50 kb inversion clade</taxon>
        <taxon>NPAAA clade</taxon>
        <taxon>indigoferoid/millettioid clade</taxon>
        <taxon>Phaseoleae</taxon>
        <taxon>Vigna</taxon>
    </lineage>
</organism>
<dbReference type="GO" id="GO:0009451">
    <property type="term" value="P:RNA modification"/>
    <property type="evidence" value="ECO:0007669"/>
    <property type="project" value="InterPro"/>
</dbReference>
<dbReference type="InterPro" id="IPR046848">
    <property type="entry name" value="E_motif"/>
</dbReference>
<keyword evidence="2" id="KW-0677">Repeat</keyword>
<dbReference type="NCBIfam" id="TIGR00756">
    <property type="entry name" value="PPR"/>
    <property type="match status" value="4"/>
</dbReference>
<dbReference type="FunFam" id="1.25.40.10:FF:000073">
    <property type="entry name" value="Pentatricopeptide repeat-containing protein chloroplastic"/>
    <property type="match status" value="1"/>
</dbReference>
<gene>
    <name evidence="6" type="ORF">V8G54_014289</name>
</gene>
<sequence length="687" mass="77155">MGLEPVISAIKSVSQKIQLLQIHAHIIRTNLIQYSSVSIQFLSRIALSGPLQDANYSHRFFEQLTHPLIFHYNTMIRACSMSDSPRKGLLLYRDMRRRGIAADPLSASFAVKSCIRLLYLLGGIQVHCNIFKDGHQCDTLLLTAVMDLYSQCQSGGDACKVFDEMPQRDTVAWNVMISCCVRNNRTRDALSLFDVMQRSSDKCEPDDVTCLLLLQACAHLNALEFGERIHGYIIERGYGDAPNLSNALISMYSRCGCLEKAYEIFKRTGNKSVVSWSAMISGLAMNGYGREAIEAFEEMLRIGIQPDDQTFTGVLSACSHSGMVDEGMSVFDRMNREFGITPNVHHYGCMVDLLGRVGLLDKAYQFIMSMVVKPDSKIWRTLLGACRIHGHVTLGEQVIGHLIELKAQEAGDYVLLLNIYSSAGHWEKVAEVRKLMKDKAIRTTPGCSTIELKGVVHEFVVDDISHSKNRLIYEKLDEINHQLRIAGYVVELSSELHKMNDKEKGYVLSHHSEKLAVAFGVLATPPGTTLRCGSVKVQIAIFFIPVSFHGTAAPLMDRLFKDDPARHDIRHLTNTDQLKQYTELQSFDLSEGRFVLYNSWILLDIGIPRSADKSSACSTRPELAWILNDSTKNHLLDSTKKQKAGPMPTEMEAPSRSTNKTGSRIDTTENLNPRFRKQKRCYNKFAT</sequence>
<protein>
    <recommendedName>
        <fullName evidence="5">DYW domain-containing protein</fullName>
    </recommendedName>
</protein>
<proteinExistence type="inferred from homology"/>
<evidence type="ECO:0000256" key="4">
    <source>
        <dbReference type="SAM" id="MobiDB-lite"/>
    </source>
</evidence>
<feature type="repeat" description="PPR" evidence="3">
    <location>
        <begin position="68"/>
        <end position="102"/>
    </location>
</feature>
<dbReference type="PANTHER" id="PTHR47926">
    <property type="entry name" value="PENTATRICOPEPTIDE REPEAT-CONTAINING PROTEIN"/>
    <property type="match status" value="1"/>
</dbReference>
<dbReference type="Gene3D" id="1.25.40.10">
    <property type="entry name" value="Tetratricopeptide repeat domain"/>
    <property type="match status" value="3"/>
</dbReference>
<evidence type="ECO:0000313" key="6">
    <source>
        <dbReference type="EMBL" id="WVZ09759.1"/>
    </source>
</evidence>
<evidence type="ECO:0000256" key="1">
    <source>
        <dbReference type="ARBA" id="ARBA00006643"/>
    </source>
</evidence>
<dbReference type="InterPro" id="IPR032867">
    <property type="entry name" value="DYW_dom"/>
</dbReference>
<dbReference type="Pfam" id="PF20431">
    <property type="entry name" value="E_motif"/>
    <property type="match status" value="1"/>
</dbReference>
<dbReference type="FunFam" id="1.25.40.10:FF:000454">
    <property type="entry name" value="Pentatricopeptide repeat-containing protein At3g47530"/>
    <property type="match status" value="1"/>
</dbReference>
<dbReference type="InterPro" id="IPR046960">
    <property type="entry name" value="PPR_At4g14850-like_plant"/>
</dbReference>
<dbReference type="Pfam" id="PF13041">
    <property type="entry name" value="PPR_2"/>
    <property type="match status" value="2"/>
</dbReference>
<dbReference type="Pfam" id="PF14432">
    <property type="entry name" value="DYW_deaminase"/>
    <property type="match status" value="1"/>
</dbReference>
<dbReference type="AlphaFoldDB" id="A0AAQ3RVT8"/>
<comment type="similarity">
    <text evidence="1">Belongs to the PPR family. PCMP-H subfamily.</text>
</comment>
<feature type="repeat" description="PPR" evidence="3">
    <location>
        <begin position="272"/>
        <end position="306"/>
    </location>
</feature>
<accession>A0AAQ3RVT8</accession>
<evidence type="ECO:0000256" key="3">
    <source>
        <dbReference type="PROSITE-ProRule" id="PRU00708"/>
    </source>
</evidence>
<dbReference type="Pfam" id="PF01535">
    <property type="entry name" value="PPR"/>
    <property type="match status" value="3"/>
</dbReference>
<dbReference type="InterPro" id="IPR002885">
    <property type="entry name" value="PPR_rpt"/>
</dbReference>
<evidence type="ECO:0000259" key="5">
    <source>
        <dbReference type="Pfam" id="PF14432"/>
    </source>
</evidence>
<dbReference type="InterPro" id="IPR011990">
    <property type="entry name" value="TPR-like_helical_dom_sf"/>
</dbReference>
<dbReference type="PROSITE" id="PS51375">
    <property type="entry name" value="PPR"/>
    <property type="match status" value="4"/>
</dbReference>
<dbReference type="FunFam" id="1.25.40.10:FF:000031">
    <property type="entry name" value="Pentatricopeptide repeat-containing protein mitochondrial"/>
    <property type="match status" value="1"/>
</dbReference>
<feature type="compositionally biased region" description="Polar residues" evidence="4">
    <location>
        <begin position="655"/>
        <end position="671"/>
    </location>
</feature>
<dbReference type="GO" id="GO:0003723">
    <property type="term" value="F:RNA binding"/>
    <property type="evidence" value="ECO:0007669"/>
    <property type="project" value="InterPro"/>
</dbReference>
<evidence type="ECO:0000313" key="7">
    <source>
        <dbReference type="Proteomes" id="UP001374535"/>
    </source>
</evidence>
<keyword evidence="7" id="KW-1185">Reference proteome</keyword>
<dbReference type="PANTHER" id="PTHR47926:SF469">
    <property type="entry name" value="DYW DOMAIN-CONTAINING PROTEIN"/>
    <property type="match status" value="1"/>
</dbReference>
<dbReference type="Proteomes" id="UP001374535">
    <property type="component" value="Chromosome 5"/>
</dbReference>
<dbReference type="GO" id="GO:0008270">
    <property type="term" value="F:zinc ion binding"/>
    <property type="evidence" value="ECO:0007669"/>
    <property type="project" value="InterPro"/>
</dbReference>
<name>A0AAQ3RVT8_VIGMU</name>
<feature type="region of interest" description="Disordered" evidence="4">
    <location>
        <begin position="637"/>
        <end position="673"/>
    </location>
</feature>
<reference evidence="6 7" key="1">
    <citation type="journal article" date="2023" name="Life. Sci Alliance">
        <title>Evolutionary insights into 3D genome organization and epigenetic landscape of Vigna mungo.</title>
        <authorList>
            <person name="Junaid A."/>
            <person name="Singh B."/>
            <person name="Bhatia S."/>
        </authorList>
    </citation>
    <scope>NUCLEOTIDE SEQUENCE [LARGE SCALE GENOMIC DNA]</scope>
    <source>
        <strain evidence="6">Urdbean</strain>
    </source>
</reference>
<feature type="domain" description="DYW" evidence="5">
    <location>
        <begin position="487"/>
        <end position="532"/>
    </location>
</feature>
<evidence type="ECO:0000256" key="2">
    <source>
        <dbReference type="ARBA" id="ARBA00022737"/>
    </source>
</evidence>
<dbReference type="EMBL" id="CP144696">
    <property type="protein sequence ID" value="WVZ09759.1"/>
    <property type="molecule type" value="Genomic_DNA"/>
</dbReference>
<feature type="repeat" description="PPR" evidence="3">
    <location>
        <begin position="307"/>
        <end position="342"/>
    </location>
</feature>
<feature type="repeat" description="PPR" evidence="3">
    <location>
        <begin position="169"/>
        <end position="203"/>
    </location>
</feature>